<dbReference type="PATRIC" id="fig|448.7.peg.291"/>
<dbReference type="InterPro" id="IPR025668">
    <property type="entry name" value="Tnp_DDE_dom"/>
</dbReference>
<keyword evidence="3" id="KW-1185">Reference proteome</keyword>
<gene>
    <name evidence="2" type="ORF">Lery_0279</name>
</gene>
<feature type="domain" description="Transposase DDE" evidence="1">
    <location>
        <begin position="16"/>
        <end position="98"/>
    </location>
</feature>
<protein>
    <submittedName>
        <fullName evidence="2">Transposase</fullName>
    </submittedName>
</protein>
<accession>A0A0W0TUK3</accession>
<dbReference type="STRING" id="448.Lery_0279"/>
<dbReference type="AlphaFoldDB" id="A0A0W0TUK3"/>
<dbReference type="Pfam" id="PF13586">
    <property type="entry name" value="DDE_Tnp_1_2"/>
    <property type="match status" value="1"/>
</dbReference>
<proteinExistence type="predicted"/>
<sequence length="99" mass="11801">MKRRSCTNRKHEYILAAKGSDSKEFVETLENQGCVATIPSRKNAKKPREIDREQYKERFIIETFFSKIKYFRRIFSRFDKTTTAFSGFLHLAGVLIWMR</sequence>
<evidence type="ECO:0000259" key="1">
    <source>
        <dbReference type="Pfam" id="PF13586"/>
    </source>
</evidence>
<organism evidence="2 3">
    <name type="scientific">Legionella erythra</name>
    <dbReference type="NCBI Taxonomy" id="448"/>
    <lineage>
        <taxon>Bacteria</taxon>
        <taxon>Pseudomonadati</taxon>
        <taxon>Pseudomonadota</taxon>
        <taxon>Gammaproteobacteria</taxon>
        <taxon>Legionellales</taxon>
        <taxon>Legionellaceae</taxon>
        <taxon>Legionella</taxon>
    </lineage>
</organism>
<comment type="caution">
    <text evidence="2">The sequence shown here is derived from an EMBL/GenBank/DDBJ whole genome shotgun (WGS) entry which is preliminary data.</text>
</comment>
<evidence type="ECO:0000313" key="3">
    <source>
        <dbReference type="Proteomes" id="UP000054773"/>
    </source>
</evidence>
<evidence type="ECO:0000313" key="2">
    <source>
        <dbReference type="EMBL" id="KTC99378.1"/>
    </source>
</evidence>
<dbReference type="OrthoDB" id="5563770at2"/>
<dbReference type="EMBL" id="LNYA01000003">
    <property type="protein sequence ID" value="KTC99378.1"/>
    <property type="molecule type" value="Genomic_DNA"/>
</dbReference>
<name>A0A0W0TUK3_LEGER</name>
<reference evidence="2 3" key="1">
    <citation type="submission" date="2015-11" db="EMBL/GenBank/DDBJ databases">
        <title>Genomic analysis of 38 Legionella species identifies large and diverse effector repertoires.</title>
        <authorList>
            <person name="Burstein D."/>
            <person name="Amaro F."/>
            <person name="Zusman T."/>
            <person name="Lifshitz Z."/>
            <person name="Cohen O."/>
            <person name="Gilbert J.A."/>
            <person name="Pupko T."/>
            <person name="Shuman H.A."/>
            <person name="Segal G."/>
        </authorList>
    </citation>
    <scope>NUCLEOTIDE SEQUENCE [LARGE SCALE GENOMIC DNA]</scope>
    <source>
        <strain evidence="2 3">SE-32A-C8</strain>
    </source>
</reference>
<dbReference type="Proteomes" id="UP000054773">
    <property type="component" value="Unassembled WGS sequence"/>
</dbReference>